<dbReference type="RefSeq" id="WP_013839579.1">
    <property type="nucleotide sequence ID" value="NC_015588.1"/>
</dbReference>
<gene>
    <name evidence="2" type="ordered locus">Isova_2477</name>
</gene>
<evidence type="ECO:0000313" key="2">
    <source>
        <dbReference type="EMBL" id="AEG45188.1"/>
    </source>
</evidence>
<feature type="compositionally biased region" description="Basic and acidic residues" evidence="1">
    <location>
        <begin position="117"/>
        <end position="131"/>
    </location>
</feature>
<dbReference type="KEGG" id="iva:Isova_2477"/>
<evidence type="ECO:0000256" key="1">
    <source>
        <dbReference type="SAM" id="MobiDB-lite"/>
    </source>
</evidence>
<dbReference type="EMBL" id="CP002810">
    <property type="protein sequence ID" value="AEG45188.1"/>
    <property type="molecule type" value="Genomic_DNA"/>
</dbReference>
<reference evidence="2 3" key="1">
    <citation type="submission" date="2011-05" db="EMBL/GenBank/DDBJ databases">
        <title>Complete sequence of Isoptericola variabilis 225.</title>
        <authorList>
            <consortium name="US DOE Joint Genome Institute"/>
            <person name="Lucas S."/>
            <person name="Han J."/>
            <person name="Lapidus A."/>
            <person name="Cheng J.-F."/>
            <person name="Goodwin L."/>
            <person name="Pitluck S."/>
            <person name="Peters L."/>
            <person name="Mikhailova N."/>
            <person name="Zeytun A."/>
            <person name="Han C."/>
            <person name="Tapia R."/>
            <person name="Land M."/>
            <person name="Hauser L."/>
            <person name="Kyrpides N."/>
            <person name="Ivanova N."/>
            <person name="Pagani I."/>
            <person name="Siebers A."/>
            <person name="Allgaier M."/>
            <person name="Thelen M."/>
            <person name="Hugenholtz P."/>
            <person name="Gladden J."/>
            <person name="Woyke T."/>
        </authorList>
    </citation>
    <scope>NUCLEOTIDE SEQUENCE [LARGE SCALE GENOMIC DNA]</scope>
    <source>
        <strain evidence="3">225</strain>
    </source>
</reference>
<dbReference type="HOGENOM" id="CLU_139649_0_0_11"/>
<evidence type="ECO:0000313" key="3">
    <source>
        <dbReference type="Proteomes" id="UP000009236"/>
    </source>
</evidence>
<sequence>MAGTPFSQQVLKPTNAAKRLGVYLPATPPEFQERGVTRAELEELEKNPPEWLADLRRNGPHPRPVVAGRLGISIAGLARGGITEPLTTEEIDALRADPPEWLVREREVAARVREEEERIAAKEAEQAARAERRTRRSAT</sequence>
<keyword evidence="3" id="KW-1185">Reference proteome</keyword>
<proteinExistence type="predicted"/>
<dbReference type="eggNOG" id="ENOG5031CVU">
    <property type="taxonomic scope" value="Bacteria"/>
</dbReference>
<accession>F6FSM6</accession>
<dbReference type="Pfam" id="PF19460">
    <property type="entry name" value="DUF5997"/>
    <property type="match status" value="1"/>
</dbReference>
<dbReference type="Proteomes" id="UP000009236">
    <property type="component" value="Chromosome"/>
</dbReference>
<protein>
    <submittedName>
        <fullName evidence="2">Uncharacterized protein</fullName>
    </submittedName>
</protein>
<name>F6FSM6_ISOV2</name>
<dbReference type="AlphaFoldDB" id="F6FSM6"/>
<feature type="region of interest" description="Disordered" evidence="1">
    <location>
        <begin position="117"/>
        <end position="139"/>
    </location>
</feature>
<dbReference type="InterPro" id="IPR046039">
    <property type="entry name" value="DUF5997"/>
</dbReference>
<organism evidence="3">
    <name type="scientific">Isoptericola variabilis (strain 225)</name>
    <dbReference type="NCBI Taxonomy" id="743718"/>
    <lineage>
        <taxon>Bacteria</taxon>
        <taxon>Bacillati</taxon>
        <taxon>Actinomycetota</taxon>
        <taxon>Actinomycetes</taxon>
        <taxon>Micrococcales</taxon>
        <taxon>Promicromonosporaceae</taxon>
        <taxon>Isoptericola</taxon>
    </lineage>
</organism>